<dbReference type="Proteomes" id="UP000184364">
    <property type="component" value="Unassembled WGS sequence"/>
</dbReference>
<proteinExistence type="predicted"/>
<keyword evidence="1" id="KW-0812">Transmembrane</keyword>
<dbReference type="AlphaFoldDB" id="A0A1M7DJL8"/>
<accession>A0A1M7DJL8</accession>
<evidence type="ECO:0008006" key="4">
    <source>
        <dbReference type="Google" id="ProtNLM"/>
    </source>
</evidence>
<evidence type="ECO:0000313" key="3">
    <source>
        <dbReference type="Proteomes" id="UP000184364"/>
    </source>
</evidence>
<reference evidence="3" key="1">
    <citation type="submission" date="2016-11" db="EMBL/GenBank/DDBJ databases">
        <authorList>
            <person name="Varghese N."/>
            <person name="Submissions S."/>
        </authorList>
    </citation>
    <scope>NUCLEOTIDE SEQUENCE [LARGE SCALE GENOMIC DNA]</scope>
    <source>
        <strain evidence="3">DSM 26899</strain>
    </source>
</reference>
<organism evidence="2 3">
    <name type="scientific">Chryseobacterium polytrichastri</name>
    <dbReference type="NCBI Taxonomy" id="1302687"/>
    <lineage>
        <taxon>Bacteria</taxon>
        <taxon>Pseudomonadati</taxon>
        <taxon>Bacteroidota</taxon>
        <taxon>Flavobacteriia</taxon>
        <taxon>Flavobacteriales</taxon>
        <taxon>Weeksellaceae</taxon>
        <taxon>Chryseobacterium group</taxon>
        <taxon>Chryseobacterium</taxon>
    </lineage>
</organism>
<sequence length="93" mass="11005">MKKLRIFLHTCETRLEKRWKKLSAKEQKKWVILFFAGYLLLTGGVVLTVWYDAKMDSSQHKPVMGHIRNPMIEQEKPLKDSLLTPIKNNDHEK</sequence>
<evidence type="ECO:0000313" key="2">
    <source>
        <dbReference type="EMBL" id="SHL79716.1"/>
    </source>
</evidence>
<protein>
    <recommendedName>
        <fullName evidence="4">Nitrogen regulatory IIA protein</fullName>
    </recommendedName>
</protein>
<dbReference type="EMBL" id="FRAV01000025">
    <property type="protein sequence ID" value="SHL79716.1"/>
    <property type="molecule type" value="Genomic_DNA"/>
</dbReference>
<dbReference type="RefSeq" id="WP_073294364.1">
    <property type="nucleotide sequence ID" value="NZ_FRAV01000025.1"/>
</dbReference>
<dbReference type="STRING" id="1302687.SAMN05444267_102520"/>
<keyword evidence="1" id="KW-1133">Transmembrane helix</keyword>
<gene>
    <name evidence="2" type="ORF">SAMN05444267_102520</name>
</gene>
<keyword evidence="3" id="KW-1185">Reference proteome</keyword>
<keyword evidence="1" id="KW-0472">Membrane</keyword>
<dbReference type="OrthoDB" id="675530at2"/>
<feature type="transmembrane region" description="Helical" evidence="1">
    <location>
        <begin position="30"/>
        <end position="51"/>
    </location>
</feature>
<evidence type="ECO:0000256" key="1">
    <source>
        <dbReference type="SAM" id="Phobius"/>
    </source>
</evidence>
<name>A0A1M7DJL8_9FLAO</name>